<organism evidence="1 2">
    <name type="scientific">Pararhodobacter marinus</name>
    <dbReference type="NCBI Taxonomy" id="2184063"/>
    <lineage>
        <taxon>Bacteria</taxon>
        <taxon>Pseudomonadati</taxon>
        <taxon>Pseudomonadota</taxon>
        <taxon>Alphaproteobacteria</taxon>
        <taxon>Rhodobacterales</taxon>
        <taxon>Paracoccaceae</taxon>
        <taxon>Pararhodobacter</taxon>
    </lineage>
</organism>
<dbReference type="Proteomes" id="UP000244940">
    <property type="component" value="Unassembled WGS sequence"/>
</dbReference>
<dbReference type="OrthoDB" id="7774727at2"/>
<comment type="caution">
    <text evidence="1">The sequence shown here is derived from an EMBL/GenBank/DDBJ whole genome shotgun (WGS) entry which is preliminary data.</text>
</comment>
<accession>A0A2U2C3T1</accession>
<protein>
    <submittedName>
        <fullName evidence="1">Uncharacterized protein</fullName>
    </submittedName>
</protein>
<reference evidence="1 2" key="1">
    <citation type="submission" date="2018-05" db="EMBL/GenBank/DDBJ databases">
        <title>Pararhodobacter marina sp. nov., isolated from deep-sea water of the Indian Ocean.</title>
        <authorList>
            <person name="Lai Q.Sr."/>
            <person name="Liu X."/>
            <person name="Shao Z."/>
        </authorList>
    </citation>
    <scope>NUCLEOTIDE SEQUENCE [LARGE SCALE GENOMIC DNA]</scope>
    <source>
        <strain evidence="1 2">CIC4N-9</strain>
    </source>
</reference>
<evidence type="ECO:0000313" key="1">
    <source>
        <dbReference type="EMBL" id="PWE26523.1"/>
    </source>
</evidence>
<dbReference type="EMBL" id="QEYD01000022">
    <property type="protein sequence ID" value="PWE26523.1"/>
    <property type="molecule type" value="Genomic_DNA"/>
</dbReference>
<dbReference type="RefSeq" id="WP_109535407.1">
    <property type="nucleotide sequence ID" value="NZ_QEYD01000022.1"/>
</dbReference>
<sequence length="74" mass="7904">MANPKRPTFSRREVSEDEAAQIAKLDDLADQFIAQLHAIGGTDPAGSELASQKLVMAATLIRQGADSAKRHVTS</sequence>
<dbReference type="GeneID" id="94367487"/>
<name>A0A2U2C3T1_9RHOB</name>
<proteinExistence type="predicted"/>
<keyword evidence="2" id="KW-1185">Reference proteome</keyword>
<dbReference type="AlphaFoldDB" id="A0A2U2C3T1"/>
<evidence type="ECO:0000313" key="2">
    <source>
        <dbReference type="Proteomes" id="UP000244940"/>
    </source>
</evidence>
<gene>
    <name evidence="1" type="ORF">C4N9_21565</name>
</gene>